<dbReference type="EMBL" id="DS698177">
    <property type="protein sequence ID" value="EEC05129.1"/>
    <property type="molecule type" value="Genomic_DNA"/>
</dbReference>
<accession>B7PEV7</accession>
<keyword evidence="4" id="KW-1185">Reference proteome</keyword>
<dbReference type="PaxDb" id="6945-B7PEV7"/>
<feature type="region of interest" description="Disordered" evidence="1">
    <location>
        <begin position="98"/>
        <end position="126"/>
    </location>
</feature>
<dbReference type="HOGENOM" id="CLU_1984000_0_0_1"/>
<protein>
    <submittedName>
        <fullName evidence="2 3">Uncharacterized protein</fullName>
    </submittedName>
</protein>
<dbReference type="VEuPathDB" id="VectorBase:ISCW017831"/>
<evidence type="ECO:0000313" key="2">
    <source>
        <dbReference type="EMBL" id="EEC05129.1"/>
    </source>
</evidence>
<evidence type="ECO:0000313" key="3">
    <source>
        <dbReference type="EnsemblMetazoa" id="ISCW017831-PA"/>
    </source>
</evidence>
<evidence type="ECO:0000256" key="1">
    <source>
        <dbReference type="SAM" id="MobiDB-lite"/>
    </source>
</evidence>
<dbReference type="InParanoid" id="B7PEV7"/>
<dbReference type="EMBL" id="ABJB010995305">
    <property type="status" value="NOT_ANNOTATED_CDS"/>
    <property type="molecule type" value="Genomic_DNA"/>
</dbReference>
<reference evidence="3" key="2">
    <citation type="submission" date="2020-05" db="UniProtKB">
        <authorList>
            <consortium name="EnsemblMetazoa"/>
        </authorList>
    </citation>
    <scope>IDENTIFICATION</scope>
    <source>
        <strain evidence="3">wikel</strain>
    </source>
</reference>
<organism>
    <name type="scientific">Ixodes scapularis</name>
    <name type="common">Black-legged tick</name>
    <name type="synonym">Deer tick</name>
    <dbReference type="NCBI Taxonomy" id="6945"/>
    <lineage>
        <taxon>Eukaryota</taxon>
        <taxon>Metazoa</taxon>
        <taxon>Ecdysozoa</taxon>
        <taxon>Arthropoda</taxon>
        <taxon>Chelicerata</taxon>
        <taxon>Arachnida</taxon>
        <taxon>Acari</taxon>
        <taxon>Parasitiformes</taxon>
        <taxon>Ixodida</taxon>
        <taxon>Ixodoidea</taxon>
        <taxon>Ixodidae</taxon>
        <taxon>Ixodinae</taxon>
        <taxon>Ixodes</taxon>
    </lineage>
</organism>
<dbReference type="Proteomes" id="UP000001555">
    <property type="component" value="Unassembled WGS sequence"/>
</dbReference>
<dbReference type="VEuPathDB" id="VectorBase:ISCI017831"/>
<evidence type="ECO:0000313" key="4">
    <source>
        <dbReference type="Proteomes" id="UP000001555"/>
    </source>
</evidence>
<name>B7PEV7_IXOSC</name>
<proteinExistence type="predicted"/>
<reference evidence="2 4" key="1">
    <citation type="submission" date="2008-03" db="EMBL/GenBank/DDBJ databases">
        <title>Annotation of Ixodes scapularis.</title>
        <authorList>
            <consortium name="Ixodes scapularis Genome Project Consortium"/>
            <person name="Caler E."/>
            <person name="Hannick L.I."/>
            <person name="Bidwell S."/>
            <person name="Joardar V."/>
            <person name="Thiagarajan M."/>
            <person name="Amedeo P."/>
            <person name="Galinsky K.J."/>
            <person name="Schobel S."/>
            <person name="Inman J."/>
            <person name="Hostetler J."/>
            <person name="Miller J."/>
            <person name="Hammond M."/>
            <person name="Megy K."/>
            <person name="Lawson D."/>
            <person name="Kodira C."/>
            <person name="Sutton G."/>
            <person name="Meyer J."/>
            <person name="Hill C.A."/>
            <person name="Birren B."/>
            <person name="Nene V."/>
            <person name="Collins F."/>
            <person name="Alarcon-Chaidez F."/>
            <person name="Wikel S."/>
            <person name="Strausberg R."/>
        </authorList>
    </citation>
    <scope>NUCLEOTIDE SEQUENCE [LARGE SCALE GENOMIC DNA]</scope>
    <source>
        <strain evidence="4">Wikel</strain>
        <strain evidence="2">Wikel colony</strain>
    </source>
</reference>
<gene>
    <name evidence="2" type="ORF">IscW_ISCW017831</name>
</gene>
<dbReference type="EnsemblMetazoa" id="ISCW017831-RA">
    <property type="protein sequence ID" value="ISCW017831-PA"/>
    <property type="gene ID" value="ISCW017831"/>
</dbReference>
<sequence length="126" mass="13154">MADVCNCAPRVPAAISETRTHTHSWHTNPAAKTAGICVNNSGQQPEPRQAVGSRDGACQTNKAFAAPSGLAKRNTATALLQSESQSSRPDQLVLVAANAEGGPAGTSSPHPVVHKVAMNKRDEHPR</sequence>
<dbReference type="AlphaFoldDB" id="B7PEV7"/>